<evidence type="ECO:0000313" key="16">
    <source>
        <dbReference type="RefSeq" id="XP_055872284.1"/>
    </source>
</evidence>
<comment type="similarity">
    <text evidence="3">Belongs to the NSE2 family.</text>
</comment>
<dbReference type="GO" id="GO:0005634">
    <property type="term" value="C:nucleus"/>
    <property type="evidence" value="ECO:0007669"/>
    <property type="project" value="UniProtKB-SubCell"/>
</dbReference>
<dbReference type="SUPFAM" id="SSF57850">
    <property type="entry name" value="RING/U-box"/>
    <property type="match status" value="1"/>
</dbReference>
<dbReference type="InterPro" id="IPR026846">
    <property type="entry name" value="Nse2(Mms21)"/>
</dbReference>
<evidence type="ECO:0000256" key="1">
    <source>
        <dbReference type="ARBA" id="ARBA00004123"/>
    </source>
</evidence>
<evidence type="ECO:0000256" key="12">
    <source>
        <dbReference type="ARBA" id="ARBA00032533"/>
    </source>
</evidence>
<sequence>MASSKSMIEAHAQVIENNFKECINSCFEGVLDVGQNLSEFSLLDNKDFVTTTESMMKGFIEMEKEMQHHIAALKDVRTLTSSEGIDVNFLAEFDKKLDHLKKSSENDYKSHPKYKELENFFMDVGSLEEQIAALRVKLTASSSNDDIEVTEVEINTKCPYTGQTIVFPVRNKHCGHVYDKAGITNYISSRKAKAKCPAVGCGNKNPITVDILEEHTDLKKYIQLVGKLERLKVNDNLDHSLDV</sequence>
<keyword evidence="8" id="KW-0833">Ubl conjugation pathway</keyword>
<evidence type="ECO:0000313" key="15">
    <source>
        <dbReference type="Proteomes" id="UP001165740"/>
    </source>
</evidence>
<dbReference type="GO" id="GO:0061665">
    <property type="term" value="F:SUMO ligase activity"/>
    <property type="evidence" value="ECO:0007669"/>
    <property type="project" value="TreeGrafter"/>
</dbReference>
<dbReference type="RefSeq" id="XP_055872284.1">
    <property type="nucleotide sequence ID" value="XM_056016309.1"/>
</dbReference>
<proteinExistence type="inferred from homology"/>
<dbReference type="OrthoDB" id="26899at2759"/>
<dbReference type="OMA" id="NHHYDEG"/>
<dbReference type="GO" id="GO:0030915">
    <property type="term" value="C:Smc5-Smc6 complex"/>
    <property type="evidence" value="ECO:0007669"/>
    <property type="project" value="InterPro"/>
</dbReference>
<keyword evidence="15" id="KW-1185">Reference proteome</keyword>
<keyword evidence="5" id="KW-0808">Transferase</keyword>
<dbReference type="Pfam" id="PF11789">
    <property type="entry name" value="zf-Nse"/>
    <property type="match status" value="1"/>
</dbReference>
<dbReference type="InterPro" id="IPR004181">
    <property type="entry name" value="Znf_MIZ"/>
</dbReference>
<dbReference type="InterPro" id="IPR013083">
    <property type="entry name" value="Znf_RING/FYVE/PHD"/>
</dbReference>
<keyword evidence="6" id="KW-0479">Metal-binding</keyword>
<feature type="domain" description="SP-RING-type" evidence="14">
    <location>
        <begin position="143"/>
        <end position="227"/>
    </location>
</feature>
<evidence type="ECO:0000256" key="8">
    <source>
        <dbReference type="ARBA" id="ARBA00022786"/>
    </source>
</evidence>
<evidence type="ECO:0000256" key="4">
    <source>
        <dbReference type="ARBA" id="ARBA00020923"/>
    </source>
</evidence>
<reference evidence="16 17" key="1">
    <citation type="submission" date="2025-04" db="UniProtKB">
        <authorList>
            <consortium name="RefSeq"/>
        </authorList>
    </citation>
    <scope>IDENTIFICATION</scope>
</reference>
<evidence type="ECO:0000256" key="3">
    <source>
        <dbReference type="ARBA" id="ARBA00008212"/>
    </source>
</evidence>
<name>A0A9W2ZBJ7_BIOGL</name>
<evidence type="ECO:0000256" key="2">
    <source>
        <dbReference type="ARBA" id="ARBA00004718"/>
    </source>
</evidence>
<evidence type="ECO:0000256" key="7">
    <source>
        <dbReference type="ARBA" id="ARBA00022771"/>
    </source>
</evidence>
<evidence type="ECO:0000313" key="17">
    <source>
        <dbReference type="RefSeq" id="XP_055872285.1"/>
    </source>
</evidence>
<evidence type="ECO:0000256" key="13">
    <source>
        <dbReference type="PROSITE-ProRule" id="PRU00452"/>
    </source>
</evidence>
<dbReference type="GO" id="GO:0008270">
    <property type="term" value="F:zinc ion binding"/>
    <property type="evidence" value="ECO:0007669"/>
    <property type="project" value="UniProtKB-KW"/>
</dbReference>
<evidence type="ECO:0000256" key="11">
    <source>
        <dbReference type="ARBA" id="ARBA00031731"/>
    </source>
</evidence>
<organism evidence="15 16">
    <name type="scientific">Biomphalaria glabrata</name>
    <name type="common">Bloodfluke planorb</name>
    <name type="synonym">Freshwater snail</name>
    <dbReference type="NCBI Taxonomy" id="6526"/>
    <lineage>
        <taxon>Eukaryota</taxon>
        <taxon>Metazoa</taxon>
        <taxon>Spiralia</taxon>
        <taxon>Lophotrochozoa</taxon>
        <taxon>Mollusca</taxon>
        <taxon>Gastropoda</taxon>
        <taxon>Heterobranchia</taxon>
        <taxon>Euthyneura</taxon>
        <taxon>Panpulmonata</taxon>
        <taxon>Hygrophila</taxon>
        <taxon>Lymnaeoidea</taxon>
        <taxon>Planorbidae</taxon>
        <taxon>Biomphalaria</taxon>
    </lineage>
</organism>
<dbReference type="GO" id="GO:0016925">
    <property type="term" value="P:protein sumoylation"/>
    <property type="evidence" value="ECO:0007669"/>
    <property type="project" value="TreeGrafter"/>
</dbReference>
<dbReference type="RefSeq" id="XP_055872285.1">
    <property type="nucleotide sequence ID" value="XM_056016310.1"/>
</dbReference>
<accession>A0A9W2ZBJ7</accession>
<comment type="subcellular location">
    <subcellularLocation>
        <location evidence="1">Nucleus</location>
    </subcellularLocation>
</comment>
<dbReference type="GeneID" id="106074591"/>
<dbReference type="GO" id="GO:0000724">
    <property type="term" value="P:double-strand break repair via homologous recombination"/>
    <property type="evidence" value="ECO:0007669"/>
    <property type="project" value="InterPro"/>
</dbReference>
<dbReference type="PROSITE" id="PS51044">
    <property type="entry name" value="ZF_SP_RING"/>
    <property type="match status" value="1"/>
</dbReference>
<dbReference type="PANTHER" id="PTHR21330:SF1">
    <property type="entry name" value="E3 SUMO-PROTEIN LIGASE NSE2"/>
    <property type="match status" value="1"/>
</dbReference>
<evidence type="ECO:0000256" key="9">
    <source>
        <dbReference type="ARBA" id="ARBA00022833"/>
    </source>
</evidence>
<protein>
    <recommendedName>
        <fullName evidence="4">E3 SUMO-protein ligase NSE2</fullName>
    </recommendedName>
    <alternativeName>
        <fullName evidence="11">E3 SUMO-protein transferase NSE2</fullName>
    </alternativeName>
    <alternativeName>
        <fullName evidence="12">Non-structural maintenance of chromosomes element 2 homolog</fullName>
    </alternativeName>
</protein>
<evidence type="ECO:0000259" key="14">
    <source>
        <dbReference type="PROSITE" id="PS51044"/>
    </source>
</evidence>
<evidence type="ECO:0000256" key="5">
    <source>
        <dbReference type="ARBA" id="ARBA00022679"/>
    </source>
</evidence>
<keyword evidence="7 13" id="KW-0863">Zinc-finger</keyword>
<evidence type="ECO:0000256" key="10">
    <source>
        <dbReference type="ARBA" id="ARBA00023242"/>
    </source>
</evidence>
<dbReference type="AlphaFoldDB" id="A0A9W2ZBJ7"/>
<dbReference type="PANTHER" id="PTHR21330">
    <property type="entry name" value="E3 SUMO-PROTEIN LIGASE NSE2"/>
    <property type="match status" value="1"/>
</dbReference>
<dbReference type="CDD" id="cd16651">
    <property type="entry name" value="SPL-RING_NSE2"/>
    <property type="match status" value="1"/>
</dbReference>
<keyword evidence="10" id="KW-0539">Nucleus</keyword>
<gene>
    <name evidence="16 17" type="primary">LOC106074591</name>
</gene>
<evidence type="ECO:0000256" key="6">
    <source>
        <dbReference type="ARBA" id="ARBA00022723"/>
    </source>
</evidence>
<dbReference type="Proteomes" id="UP001165740">
    <property type="component" value="Chromosome 17"/>
</dbReference>
<comment type="pathway">
    <text evidence="2">Protein modification; protein sumoylation.</text>
</comment>
<keyword evidence="9" id="KW-0862">Zinc</keyword>
<dbReference type="Gene3D" id="3.30.40.10">
    <property type="entry name" value="Zinc/RING finger domain, C3HC4 (zinc finger)"/>
    <property type="match status" value="1"/>
</dbReference>